<dbReference type="Gene3D" id="1.10.10.60">
    <property type="entry name" value="Homeodomain-like"/>
    <property type="match status" value="1"/>
</dbReference>
<name>A0A7W9AET1_9SPHN</name>
<evidence type="ECO:0000256" key="2">
    <source>
        <dbReference type="ARBA" id="ARBA00023125"/>
    </source>
</evidence>
<dbReference type="SUPFAM" id="SSF46689">
    <property type="entry name" value="Homeodomain-like"/>
    <property type="match status" value="1"/>
</dbReference>
<evidence type="ECO:0000259" key="5">
    <source>
        <dbReference type="PROSITE" id="PS50977"/>
    </source>
</evidence>
<keyword evidence="2 4" id="KW-0238">DNA-binding</keyword>
<evidence type="ECO:0000256" key="1">
    <source>
        <dbReference type="ARBA" id="ARBA00023015"/>
    </source>
</evidence>
<reference evidence="6 7" key="1">
    <citation type="submission" date="2020-08" db="EMBL/GenBank/DDBJ databases">
        <title>Genomic Encyclopedia of Type Strains, Phase IV (KMG-IV): sequencing the most valuable type-strain genomes for metagenomic binning, comparative biology and taxonomic classification.</title>
        <authorList>
            <person name="Goeker M."/>
        </authorList>
    </citation>
    <scope>NUCLEOTIDE SEQUENCE [LARGE SCALE GENOMIC DNA]</scope>
    <source>
        <strain evidence="6 7">DSM 25079</strain>
    </source>
</reference>
<feature type="domain" description="HTH tetR-type" evidence="5">
    <location>
        <begin position="13"/>
        <end position="73"/>
    </location>
</feature>
<keyword evidence="3" id="KW-0804">Transcription</keyword>
<dbReference type="InterPro" id="IPR001647">
    <property type="entry name" value="HTH_TetR"/>
</dbReference>
<dbReference type="Proteomes" id="UP000549617">
    <property type="component" value="Unassembled WGS sequence"/>
</dbReference>
<feature type="DNA-binding region" description="H-T-H motif" evidence="4">
    <location>
        <begin position="36"/>
        <end position="55"/>
    </location>
</feature>
<dbReference type="InterPro" id="IPR009057">
    <property type="entry name" value="Homeodomain-like_sf"/>
</dbReference>
<comment type="caution">
    <text evidence="6">The sequence shown here is derived from an EMBL/GenBank/DDBJ whole genome shotgun (WGS) entry which is preliminary data.</text>
</comment>
<evidence type="ECO:0000256" key="4">
    <source>
        <dbReference type="PROSITE-ProRule" id="PRU00335"/>
    </source>
</evidence>
<keyword evidence="7" id="KW-1185">Reference proteome</keyword>
<protein>
    <submittedName>
        <fullName evidence="6">TetR/AcrR family transcriptional repressor for divergent bdcA</fullName>
    </submittedName>
</protein>
<dbReference type="SUPFAM" id="SSF48498">
    <property type="entry name" value="Tetracyclin repressor-like, C-terminal domain"/>
    <property type="match status" value="1"/>
</dbReference>
<dbReference type="RefSeq" id="WP_184014385.1">
    <property type="nucleotide sequence ID" value="NZ_JACIJC010000001.1"/>
</dbReference>
<organism evidence="6 7">
    <name type="scientific">Sphingobium boeckii</name>
    <dbReference type="NCBI Taxonomy" id="1082345"/>
    <lineage>
        <taxon>Bacteria</taxon>
        <taxon>Pseudomonadati</taxon>
        <taxon>Pseudomonadota</taxon>
        <taxon>Alphaproteobacteria</taxon>
        <taxon>Sphingomonadales</taxon>
        <taxon>Sphingomonadaceae</taxon>
        <taxon>Sphingobium</taxon>
    </lineage>
</organism>
<gene>
    <name evidence="6" type="ORF">FHS49_000120</name>
</gene>
<sequence length="201" mass="21597">MTTKTSPRGRPRSFDKDAAIATAQQLFHEHGYDGVSVANLGTAMGIKPPSFYSAFGSKAGLFAEVIARYADTEGRFTTEALAGDGRVVDGIERLLLTAAHIYARQGMKSGCLVLDSTRNSSDIEARTITGGMTDRSRAMVEDYIARDYPDRARTLSEMVMIAMKGMSSAARDNASAASLENFALMAASGFRHEVAQNARNA</sequence>
<evidence type="ECO:0000313" key="6">
    <source>
        <dbReference type="EMBL" id="MBB5684129.1"/>
    </source>
</evidence>
<dbReference type="EMBL" id="JACIJC010000001">
    <property type="protein sequence ID" value="MBB5684129.1"/>
    <property type="molecule type" value="Genomic_DNA"/>
</dbReference>
<dbReference type="PANTHER" id="PTHR47506">
    <property type="entry name" value="TRANSCRIPTIONAL REGULATORY PROTEIN"/>
    <property type="match status" value="1"/>
</dbReference>
<evidence type="ECO:0000313" key="7">
    <source>
        <dbReference type="Proteomes" id="UP000549617"/>
    </source>
</evidence>
<dbReference type="Pfam" id="PF00440">
    <property type="entry name" value="TetR_N"/>
    <property type="match status" value="1"/>
</dbReference>
<dbReference type="InterPro" id="IPR036271">
    <property type="entry name" value="Tet_transcr_reg_TetR-rel_C_sf"/>
</dbReference>
<accession>A0A7W9AET1</accession>
<evidence type="ECO:0000256" key="3">
    <source>
        <dbReference type="ARBA" id="ARBA00023163"/>
    </source>
</evidence>
<dbReference type="PANTHER" id="PTHR47506:SF1">
    <property type="entry name" value="HTH-TYPE TRANSCRIPTIONAL REGULATOR YJDC"/>
    <property type="match status" value="1"/>
</dbReference>
<keyword evidence="1" id="KW-0805">Transcription regulation</keyword>
<dbReference type="PROSITE" id="PS50977">
    <property type="entry name" value="HTH_TETR_2"/>
    <property type="match status" value="1"/>
</dbReference>
<dbReference type="GO" id="GO:0003677">
    <property type="term" value="F:DNA binding"/>
    <property type="evidence" value="ECO:0007669"/>
    <property type="project" value="UniProtKB-UniRule"/>
</dbReference>
<dbReference type="Gene3D" id="1.10.357.10">
    <property type="entry name" value="Tetracycline Repressor, domain 2"/>
    <property type="match status" value="1"/>
</dbReference>
<proteinExistence type="predicted"/>
<dbReference type="AlphaFoldDB" id="A0A7W9AET1"/>